<sequence>MRKTIISGLLVASTFTATSAFAGPDCTEEPQDTWMSEMDMQKKIVNDYGFTMYKFKVTSGNCYEIYGTAPKSEDNVEERVKTEIYFHPITGDIVKQKIED</sequence>
<dbReference type="Proteomes" id="UP000245539">
    <property type="component" value="Unassembled WGS sequence"/>
</dbReference>
<dbReference type="OrthoDB" id="5625293at2"/>
<dbReference type="Pfam" id="PF13670">
    <property type="entry name" value="PepSY_2"/>
    <property type="match status" value="1"/>
</dbReference>
<dbReference type="RefSeq" id="WP_109837949.1">
    <property type="nucleotide sequence ID" value="NZ_QGKM01000036.1"/>
</dbReference>
<feature type="chain" id="PRO_5016374322" evidence="1">
    <location>
        <begin position="23"/>
        <end position="100"/>
    </location>
</feature>
<evidence type="ECO:0000313" key="3">
    <source>
        <dbReference type="EMBL" id="PWQ96558.1"/>
    </source>
</evidence>
<dbReference type="InterPro" id="IPR025711">
    <property type="entry name" value="PepSY"/>
</dbReference>
<feature type="signal peptide" evidence="1">
    <location>
        <begin position="1"/>
        <end position="22"/>
    </location>
</feature>
<keyword evidence="4" id="KW-1185">Reference proteome</keyword>
<dbReference type="EMBL" id="QGKM01000036">
    <property type="protein sequence ID" value="PWQ96558.1"/>
    <property type="molecule type" value="Genomic_DNA"/>
</dbReference>
<comment type="caution">
    <text evidence="3">The sequence shown here is derived from an EMBL/GenBank/DDBJ whole genome shotgun (WGS) entry which is preliminary data.</text>
</comment>
<reference evidence="3 4" key="1">
    <citation type="submission" date="2018-05" db="EMBL/GenBank/DDBJ databases">
        <title>Leucothrix arctica sp. nov., isolated from Arctic seawater.</title>
        <authorList>
            <person name="Choi A."/>
            <person name="Baek K."/>
        </authorList>
    </citation>
    <scope>NUCLEOTIDE SEQUENCE [LARGE SCALE GENOMIC DNA]</scope>
    <source>
        <strain evidence="3 4">JCM 18388</strain>
    </source>
</reference>
<dbReference type="AlphaFoldDB" id="A0A317CDF0"/>
<evidence type="ECO:0000256" key="1">
    <source>
        <dbReference type="SAM" id="SignalP"/>
    </source>
</evidence>
<gene>
    <name evidence="3" type="ORF">DKW60_12290</name>
</gene>
<keyword evidence="1" id="KW-0732">Signal</keyword>
<organism evidence="3 4">
    <name type="scientific">Leucothrix pacifica</name>
    <dbReference type="NCBI Taxonomy" id="1247513"/>
    <lineage>
        <taxon>Bacteria</taxon>
        <taxon>Pseudomonadati</taxon>
        <taxon>Pseudomonadota</taxon>
        <taxon>Gammaproteobacteria</taxon>
        <taxon>Thiotrichales</taxon>
        <taxon>Thiotrichaceae</taxon>
        <taxon>Leucothrix</taxon>
    </lineage>
</organism>
<accession>A0A317CDF0</accession>
<proteinExistence type="predicted"/>
<protein>
    <submittedName>
        <fullName evidence="3">PepSY domain-containing protein</fullName>
    </submittedName>
</protein>
<name>A0A317CDF0_9GAMM</name>
<feature type="domain" description="PepSY" evidence="2">
    <location>
        <begin position="10"/>
        <end position="97"/>
    </location>
</feature>
<evidence type="ECO:0000259" key="2">
    <source>
        <dbReference type="Pfam" id="PF13670"/>
    </source>
</evidence>
<evidence type="ECO:0000313" key="4">
    <source>
        <dbReference type="Proteomes" id="UP000245539"/>
    </source>
</evidence>